<accession>A0A1G6BY41</accession>
<protein>
    <submittedName>
        <fullName evidence="1">Restriction system protein</fullName>
    </submittedName>
</protein>
<gene>
    <name evidence="1" type="ORF">SAMN05660653_01206</name>
</gene>
<evidence type="ECO:0000313" key="1">
    <source>
        <dbReference type="EMBL" id="SDB25543.1"/>
    </source>
</evidence>
<dbReference type="STRING" id="617002.SAMN05660653_01206"/>
<name>A0A1G6BY41_9BACT</name>
<reference evidence="1 2" key="1">
    <citation type="submission" date="2016-10" db="EMBL/GenBank/DDBJ databases">
        <authorList>
            <person name="de Groot N.N."/>
        </authorList>
    </citation>
    <scope>NUCLEOTIDE SEQUENCE [LARGE SCALE GENOMIC DNA]</scope>
    <source>
        <strain evidence="1 2">ASO4-2</strain>
    </source>
</reference>
<proteinExistence type="predicted"/>
<dbReference type="Proteomes" id="UP000198771">
    <property type="component" value="Unassembled WGS sequence"/>
</dbReference>
<organism evidence="1 2">
    <name type="scientific">Desulfonatronum thiosulfatophilum</name>
    <dbReference type="NCBI Taxonomy" id="617002"/>
    <lineage>
        <taxon>Bacteria</taxon>
        <taxon>Pseudomonadati</taxon>
        <taxon>Thermodesulfobacteriota</taxon>
        <taxon>Desulfovibrionia</taxon>
        <taxon>Desulfovibrionales</taxon>
        <taxon>Desulfonatronaceae</taxon>
        <taxon>Desulfonatronum</taxon>
    </lineage>
</organism>
<keyword evidence="2" id="KW-1185">Reference proteome</keyword>
<dbReference type="EMBL" id="FMXO01000006">
    <property type="protein sequence ID" value="SDB25543.1"/>
    <property type="molecule type" value="Genomic_DNA"/>
</dbReference>
<evidence type="ECO:0000313" key="2">
    <source>
        <dbReference type="Proteomes" id="UP000198771"/>
    </source>
</evidence>
<sequence>MAFFSNIVLVNGNQHELHMIDFGVGVSTGSTYEVKRLDSDYFKEN</sequence>
<dbReference type="AlphaFoldDB" id="A0A1G6BY41"/>